<dbReference type="FunFam" id="3.40.50.300:FF:000102">
    <property type="entry name" value="RNA helicase, activating signal cointegrator 1"/>
    <property type="match status" value="1"/>
</dbReference>
<dbReference type="GO" id="GO:0005634">
    <property type="term" value="C:nucleus"/>
    <property type="evidence" value="ECO:0007669"/>
    <property type="project" value="TreeGrafter"/>
</dbReference>
<dbReference type="PANTHER" id="PTHR47961">
    <property type="entry name" value="DNA POLYMERASE THETA, PUTATIVE (AFU_ORTHOLOGUE AFUA_1G05260)-RELATED"/>
    <property type="match status" value="1"/>
</dbReference>
<proteinExistence type="predicted"/>
<dbReference type="Pfam" id="PF00271">
    <property type="entry name" value="Helicase_C"/>
    <property type="match status" value="1"/>
</dbReference>
<dbReference type="Gene3D" id="1.10.150.20">
    <property type="entry name" value="5' to 3' exonuclease, C-terminal subdomain"/>
    <property type="match status" value="2"/>
</dbReference>
<dbReference type="Gene3D" id="1.10.3380.10">
    <property type="entry name" value="Sec63 N-terminal domain-like domain"/>
    <property type="match status" value="2"/>
</dbReference>
<gene>
    <name evidence="9" type="primary">BRR2</name>
    <name evidence="9" type="ORF">C6P45_000943</name>
</gene>
<feature type="compositionally biased region" description="Basic and acidic residues" evidence="6">
    <location>
        <begin position="79"/>
        <end position="93"/>
    </location>
</feature>
<dbReference type="InterPro" id="IPR036388">
    <property type="entry name" value="WH-like_DNA-bd_sf"/>
</dbReference>
<dbReference type="FunFam" id="3.40.50.300:FF:000062">
    <property type="entry name" value="U5 small nuclear ribonucleoprotein helicase"/>
    <property type="match status" value="1"/>
</dbReference>
<dbReference type="FunFam" id="1.10.3380.10:FF:000001">
    <property type="entry name" value="U5 small nuclear ribonucleoprotein helicase"/>
    <property type="match status" value="1"/>
</dbReference>
<dbReference type="GO" id="GO:0000712">
    <property type="term" value="P:resolution of meiotic recombination intermediates"/>
    <property type="evidence" value="ECO:0007669"/>
    <property type="project" value="TreeGrafter"/>
</dbReference>
<dbReference type="InterPro" id="IPR014756">
    <property type="entry name" value="Ig_E-set"/>
</dbReference>
<keyword evidence="1" id="KW-0547">Nucleotide-binding</keyword>
<feature type="domain" description="Helicase ATP-binding" evidence="7">
    <location>
        <begin position="498"/>
        <end position="681"/>
    </location>
</feature>
<dbReference type="Gene3D" id="3.40.50.300">
    <property type="entry name" value="P-loop containing nucleotide triphosphate hydrolases"/>
    <property type="match status" value="3"/>
</dbReference>
<dbReference type="PROSITE" id="PS51194">
    <property type="entry name" value="HELICASE_CTER"/>
    <property type="match status" value="1"/>
</dbReference>
<dbReference type="FunFam" id="1.10.10.10:FF:000012">
    <property type="entry name" value="U5 small nuclear ribonucleoprotein helicase"/>
    <property type="match status" value="1"/>
</dbReference>
<evidence type="ECO:0000256" key="1">
    <source>
        <dbReference type="ARBA" id="ARBA00022741"/>
    </source>
</evidence>
<keyword evidence="2" id="KW-0378">Hydrolase</keyword>
<dbReference type="InterPro" id="IPR014001">
    <property type="entry name" value="Helicase_ATP-bd"/>
</dbReference>
<dbReference type="GO" id="GO:0032991">
    <property type="term" value="C:protein-containing complex"/>
    <property type="evidence" value="ECO:0007669"/>
    <property type="project" value="UniProtKB-ARBA"/>
</dbReference>
<evidence type="ECO:0000259" key="8">
    <source>
        <dbReference type="PROSITE" id="PS51194"/>
    </source>
</evidence>
<dbReference type="Pfam" id="PF02889">
    <property type="entry name" value="Sec63"/>
    <property type="match status" value="2"/>
</dbReference>
<dbReference type="InterPro" id="IPR011545">
    <property type="entry name" value="DEAD/DEAH_box_helicase_dom"/>
</dbReference>
<dbReference type="InterPro" id="IPR035892">
    <property type="entry name" value="C2_domain_sf"/>
</dbReference>
<evidence type="ECO:0000256" key="2">
    <source>
        <dbReference type="ARBA" id="ARBA00022801"/>
    </source>
</evidence>
<keyword evidence="10" id="KW-1185">Reference proteome</keyword>
<evidence type="ECO:0000256" key="6">
    <source>
        <dbReference type="SAM" id="MobiDB-lite"/>
    </source>
</evidence>
<dbReference type="FunFam" id="2.60.40.150:FF:000133">
    <property type="entry name" value="Pre-mRNA splicing helicase, putative"/>
    <property type="match status" value="1"/>
</dbReference>
<dbReference type="CDD" id="cd18795">
    <property type="entry name" value="SF2_C_Ski2"/>
    <property type="match status" value="1"/>
</dbReference>
<feature type="domain" description="Helicase C-terminal" evidence="8">
    <location>
        <begin position="715"/>
        <end position="926"/>
    </location>
</feature>
<evidence type="ECO:0000259" key="7">
    <source>
        <dbReference type="PROSITE" id="PS51192"/>
    </source>
</evidence>
<dbReference type="SUPFAM" id="SSF158702">
    <property type="entry name" value="Sec63 N-terminal domain-like"/>
    <property type="match status" value="2"/>
</dbReference>
<dbReference type="SUPFAM" id="SSF46785">
    <property type="entry name" value="Winged helix' DNA-binding domain"/>
    <property type="match status" value="1"/>
</dbReference>
<evidence type="ECO:0000256" key="5">
    <source>
        <dbReference type="SAM" id="Coils"/>
    </source>
</evidence>
<evidence type="ECO:0000256" key="3">
    <source>
        <dbReference type="ARBA" id="ARBA00022806"/>
    </source>
</evidence>
<dbReference type="InterPro" id="IPR004179">
    <property type="entry name" value="Sec63-dom"/>
</dbReference>
<evidence type="ECO:0000313" key="10">
    <source>
        <dbReference type="Proteomes" id="UP000750334"/>
    </source>
</evidence>
<dbReference type="EMBL" id="PUHR01000138">
    <property type="protein sequence ID" value="KAG0662889.1"/>
    <property type="molecule type" value="Genomic_DNA"/>
</dbReference>
<dbReference type="Gene3D" id="1.10.10.10">
    <property type="entry name" value="Winged helix-like DNA-binding domain superfamily/Winged helix DNA-binding domain"/>
    <property type="match status" value="2"/>
</dbReference>
<dbReference type="PANTHER" id="PTHR47961:SF4">
    <property type="entry name" value="ACTIVATING SIGNAL COINTEGRATOR 1 COMPLEX SUBUNIT 3"/>
    <property type="match status" value="1"/>
</dbReference>
<dbReference type="SMART" id="SM00973">
    <property type="entry name" value="Sec63"/>
    <property type="match status" value="2"/>
</dbReference>
<reference evidence="9 10" key="1">
    <citation type="submission" date="2020-11" db="EMBL/GenBank/DDBJ databases">
        <title>Kefir isolates.</title>
        <authorList>
            <person name="Marcisauskas S."/>
            <person name="Kim Y."/>
            <person name="Blasche S."/>
        </authorList>
    </citation>
    <scope>NUCLEOTIDE SEQUENCE [LARGE SCALE GENOMIC DNA]</scope>
    <source>
        <strain evidence="9 10">OG2</strain>
    </source>
</reference>
<protein>
    <submittedName>
        <fullName evidence="9">DEIH-box ATPase</fullName>
    </submittedName>
</protein>
<dbReference type="InterPro" id="IPR050474">
    <property type="entry name" value="Hel308_SKI2-like"/>
</dbReference>
<dbReference type="InterPro" id="IPR001650">
    <property type="entry name" value="Helicase_C-like"/>
</dbReference>
<dbReference type="Gene3D" id="2.60.40.150">
    <property type="entry name" value="C2 domain"/>
    <property type="match status" value="2"/>
</dbReference>
<dbReference type="Pfam" id="PF23445">
    <property type="entry name" value="WHD_SNRNP200"/>
    <property type="match status" value="2"/>
</dbReference>
<sequence length="1997" mass="228396">MAKGTDEEDTKSSKIKELYRYDEMSNKVLKADKNLQNTQTDPLKDAELSHPKSMKGMISFKDMGSSVRQVLDINERNAAEKEVEQATDSERRQNTNKTFEKYTSTNNTLLGSSNQTNLIYYPTTDDNMEAYREVLDWVTDLLGSDMPHDIITGTADIIITTLKKDEQEYYGLTDNKRKTLESDLGIDIEESKFIEVFKIIKHITDFGVKKSLQKTEDVVTVLANSDNEDNEDEMNALEQEINMEQEISDDFIPQKKKKAASVPQIDNSDILTITSGKVILPPIANINKDYIRNILGIDGDVSISNLEKRLSDKKYDDQILKQDLKDELHITDEGVIRIIIENKAKLLWAIRLNVNENRNLQRDLENMKENGLEDLVREFQQSQEIIKARRHSDINNDVETSDFKKQKSEVEDGLSLLDLSTIKFDQGSDLMTNTKVKLPEGSFKRIKPQYDEIHIPPPAKAKIDYDLVPIRDLPNWARKAFPSGETDTLNAVQSKVFPTAFKSDHNMLLCAPTGAGKTNVAMLTVLRTLSHYHNERNDSFQLRKFKIIYIAPLKALVQEQVREFRRRLSPFDIKVAELTGDSRLSRKEIETAQILVSTPEKWDIITRKSSDNWYTDSVKLIIIDEIHLLHDERGPVLESIVARTLRSKDYTDKPRLVGLSATLPNYTDVATFLRVPEEGLFYFDSSYRPCPLSQQFCGIKSEGSLKKLNAMNQACYDKVLESLTEGNQIIVFVHSRKETGRTGEYLRAKFLESELADKLINSEAGSKEILKSESNNILDQDLKKLLTHGIGIHHAGLSREDRSMAEDMFADGLLRVLVSTATLAWGVNLPAHTVIIKGTDVYSPEQSNWVRLSPQDMLQMLGRAGRPRYDTHGDGIIITNQSDIQYYLAVLNQQLPIESQLISKIVDNLNAEVVAGNVSSLLEAVDWLTYTYFYVRILVAPDLYKVSHLNEDDTFKIFRTNLAHTVFSILSEQNLLLYNESSGAVVPTELGRIASYFYIKYETMNIYNQELSENVSIIDLFRIFTLSDEFKYFSIRPEEAKEIHELYARVPIPIKSEIDESSTKVNLLLQAFISNIKLDGFALHADMVFIQQSAGRLIKAMFELCLKKKWSKVTKLLLTLSKCIDRKMWVTNSPLRQYQKCPIEVIRKAESSNLQWNEYLSLQSPSQTGYAIRLEKYGKLIFDLIQRFPKLKMDCVTQPITPSLLKFQLEITPNWIWDESLHGSTESFLILVEDLAGSEILYSDTILIRPDAMNKEIILDFPVQLTSGQQKSMPPNIFISVISEKWLQCDEQIAVRLDSIILPKKFPAPTKLDNIQLIDTKSLNEAFGNVFHFDRFNLIQSNVFEHIYNTLSSPLASSRDFSEWMGIDKTKIFNYSSLERIEPITIHMEIEDELSYESTPRNVMNKIFAASETGNSTPIIYLPDRKTCISVATHLNSIARRRDVDIQRADEEQMQEYSKLLKDRQLALTLNYGIGFIYTNMDKKDHSIVKQLMDSGAFSFLLISKDCFDETINSSLAIICGTENYDIRDHHTKSYTANQLLEMVGNVKSKNTETGKVIIYTTTSRKPYFKKFLQEPLPTESFLYFNFHDILINGISNSIIECKQDCVDWLTYTYFYRRIHANPSFYGVKSSNEYGISAFLTELVESTLVDLSNLSMIEINENGSTDRDNDEGHTEDSIMPLNGCLISSHNNVSFITMHSFIMHSKKSSTLANLLEILASANEFEVIPLDQSDYPKLIKLQGLLPLKFKGSNDSDSTSFKVFTLLQAYFSRIELPFSLQNDLKIIMGMMTPLVNTLVDILGGNGYLNATIAMDISQMVTQAIWDVDSPLRQIPYFDENILQKCAEKRVETVYDIMALEDEDRDEILTMDNEKIMTVAKFINNYPNIEMKYTLENVKNIVPNRLNKLTVVIDRDDEPESLSVVSERFPFAKNEGWWIVVGETATRQLYALKRVSLKEEHNQYEVEFMLPETGEHSITLWCICDSYMDTDKEVTFEVNVK</sequence>
<dbReference type="Pfam" id="PF00270">
    <property type="entry name" value="DEAD"/>
    <property type="match status" value="1"/>
</dbReference>
<dbReference type="FunFam" id="1.10.10.10:FF:000024">
    <property type="entry name" value="U5 small nuclear ribonucleoprotein helicase"/>
    <property type="match status" value="1"/>
</dbReference>
<dbReference type="InterPro" id="IPR036390">
    <property type="entry name" value="WH_DNA-bd_sf"/>
</dbReference>
<keyword evidence="3" id="KW-0347">Helicase</keyword>
<keyword evidence="4" id="KW-0067">ATP-binding</keyword>
<dbReference type="InterPro" id="IPR048863">
    <property type="entry name" value="BRR2_plug"/>
</dbReference>
<dbReference type="SUPFAM" id="SSF81296">
    <property type="entry name" value="E set domains"/>
    <property type="match status" value="2"/>
</dbReference>
<dbReference type="InterPro" id="IPR027417">
    <property type="entry name" value="P-loop_NTPase"/>
</dbReference>
<name>A0A9P6W2N3_MAUEX</name>
<dbReference type="GO" id="GO:0005524">
    <property type="term" value="F:ATP binding"/>
    <property type="evidence" value="ECO:0007669"/>
    <property type="project" value="UniProtKB-KW"/>
</dbReference>
<organism evidence="9 10">
    <name type="scientific">Maudiozyma exigua</name>
    <name type="common">Yeast</name>
    <name type="synonym">Kazachstania exigua</name>
    <dbReference type="NCBI Taxonomy" id="34358"/>
    <lineage>
        <taxon>Eukaryota</taxon>
        <taxon>Fungi</taxon>
        <taxon>Dikarya</taxon>
        <taxon>Ascomycota</taxon>
        <taxon>Saccharomycotina</taxon>
        <taxon>Saccharomycetes</taxon>
        <taxon>Saccharomycetales</taxon>
        <taxon>Saccharomycetaceae</taxon>
        <taxon>Maudiozyma</taxon>
    </lineage>
</organism>
<dbReference type="GO" id="GO:0003676">
    <property type="term" value="F:nucleic acid binding"/>
    <property type="evidence" value="ECO:0007669"/>
    <property type="project" value="InterPro"/>
</dbReference>
<comment type="caution">
    <text evidence="9">The sequence shown here is derived from an EMBL/GenBank/DDBJ whole genome shotgun (WGS) entry which is preliminary data.</text>
</comment>
<keyword evidence="5" id="KW-0175">Coiled coil</keyword>
<dbReference type="SMART" id="SM00487">
    <property type="entry name" value="DEXDc"/>
    <property type="match status" value="1"/>
</dbReference>
<feature type="region of interest" description="Disordered" evidence="6">
    <location>
        <begin position="79"/>
        <end position="99"/>
    </location>
</feature>
<dbReference type="Pfam" id="PF21188">
    <property type="entry name" value="BRR2_plug"/>
    <property type="match status" value="1"/>
</dbReference>
<dbReference type="SUPFAM" id="SSF52540">
    <property type="entry name" value="P-loop containing nucleoside triphosphate hydrolases"/>
    <property type="match status" value="2"/>
</dbReference>
<dbReference type="PIRSF" id="PIRSF039073">
    <property type="entry name" value="BRR2"/>
    <property type="match status" value="1"/>
</dbReference>
<dbReference type="SMART" id="SM00490">
    <property type="entry name" value="HELICc"/>
    <property type="match status" value="1"/>
</dbReference>
<feature type="coiled-coil region" evidence="5">
    <location>
        <begin position="220"/>
        <end position="247"/>
    </location>
</feature>
<dbReference type="FunFam" id="1.10.150.20:FF:000013">
    <property type="entry name" value="U5 small nuclear ribonucleoprotein kDa helicase"/>
    <property type="match status" value="1"/>
</dbReference>
<evidence type="ECO:0000256" key="4">
    <source>
        <dbReference type="ARBA" id="ARBA00022840"/>
    </source>
</evidence>
<dbReference type="PROSITE" id="PS51192">
    <property type="entry name" value="HELICASE_ATP_BIND_1"/>
    <property type="match status" value="1"/>
</dbReference>
<dbReference type="GO" id="GO:0016787">
    <property type="term" value="F:hydrolase activity"/>
    <property type="evidence" value="ECO:0007669"/>
    <property type="project" value="UniProtKB-KW"/>
</dbReference>
<evidence type="ECO:0000313" key="9">
    <source>
        <dbReference type="EMBL" id="KAG0662889.1"/>
    </source>
</evidence>
<dbReference type="GO" id="GO:0003678">
    <property type="term" value="F:DNA helicase activity"/>
    <property type="evidence" value="ECO:0007669"/>
    <property type="project" value="TreeGrafter"/>
</dbReference>
<dbReference type="Proteomes" id="UP000750334">
    <property type="component" value="Unassembled WGS sequence"/>
</dbReference>
<accession>A0A9P6W2N3</accession>
<dbReference type="OrthoDB" id="5575at2759"/>
<dbReference type="InterPro" id="IPR057842">
    <property type="entry name" value="WH_MER3"/>
</dbReference>